<evidence type="ECO:0000313" key="1">
    <source>
        <dbReference type="EMBL" id="TSB42738.1"/>
    </source>
</evidence>
<dbReference type="AlphaFoldDB" id="A0A553ZMP2"/>
<name>A0A553ZMP2_9ACTN</name>
<evidence type="ECO:0000313" key="2">
    <source>
        <dbReference type="Proteomes" id="UP000320888"/>
    </source>
</evidence>
<dbReference type="EMBL" id="VKLS01000062">
    <property type="protein sequence ID" value="TSB42738.1"/>
    <property type="molecule type" value="Genomic_DNA"/>
</dbReference>
<protein>
    <submittedName>
        <fullName evidence="1">Uncharacterized protein</fullName>
    </submittedName>
</protein>
<accession>A0A553ZMP2</accession>
<proteinExistence type="predicted"/>
<reference evidence="1 2" key="1">
    <citation type="submission" date="2019-07" db="EMBL/GenBank/DDBJ databases">
        <title>Draft genome for Streptomyces benahoarensis MZ03-48.</title>
        <authorList>
            <person name="Gonzalez-Pimentel J.L."/>
        </authorList>
    </citation>
    <scope>NUCLEOTIDE SEQUENCE [LARGE SCALE GENOMIC DNA]</scope>
    <source>
        <strain evidence="1 2">MZ03-48</strain>
    </source>
</reference>
<dbReference type="RefSeq" id="WP_143940176.1">
    <property type="nucleotide sequence ID" value="NZ_VKLS01000062.1"/>
</dbReference>
<dbReference type="Proteomes" id="UP000320888">
    <property type="component" value="Unassembled WGS sequence"/>
</dbReference>
<gene>
    <name evidence="1" type="ORF">FNZ23_08340</name>
</gene>
<comment type="caution">
    <text evidence="1">The sequence shown here is derived from an EMBL/GenBank/DDBJ whole genome shotgun (WGS) entry which is preliminary data.</text>
</comment>
<organism evidence="1 2">
    <name type="scientific">Streptomyces benahoarensis</name>
    <dbReference type="NCBI Taxonomy" id="2595054"/>
    <lineage>
        <taxon>Bacteria</taxon>
        <taxon>Bacillati</taxon>
        <taxon>Actinomycetota</taxon>
        <taxon>Actinomycetes</taxon>
        <taxon>Kitasatosporales</taxon>
        <taxon>Streptomycetaceae</taxon>
        <taxon>Streptomyces</taxon>
    </lineage>
</organism>
<keyword evidence="2" id="KW-1185">Reference proteome</keyword>
<sequence>MDIELKTEGVACRVEGRPYAGIGRSVADARVAADQLKELARLHAEDDLNDLATVAGVEESLATMTALVRALEAWTSR</sequence>